<accession>M4BNR1</accession>
<dbReference type="EMBL" id="JH598467">
    <property type="status" value="NOT_ANNOTATED_CDS"/>
    <property type="molecule type" value="Genomic_DNA"/>
</dbReference>
<organism evidence="1 2">
    <name type="scientific">Hyaloperonospora arabidopsidis (strain Emoy2)</name>
    <name type="common">Downy mildew agent</name>
    <name type="synonym">Peronospora arabidopsidis</name>
    <dbReference type="NCBI Taxonomy" id="559515"/>
    <lineage>
        <taxon>Eukaryota</taxon>
        <taxon>Sar</taxon>
        <taxon>Stramenopiles</taxon>
        <taxon>Oomycota</taxon>
        <taxon>Peronosporomycetes</taxon>
        <taxon>Peronosporales</taxon>
        <taxon>Peronosporaceae</taxon>
        <taxon>Hyaloperonospora</taxon>
    </lineage>
</organism>
<dbReference type="Proteomes" id="UP000011713">
    <property type="component" value="Unassembled WGS sequence"/>
</dbReference>
<name>M4BNR1_HYAAE</name>
<reference evidence="1" key="2">
    <citation type="submission" date="2015-06" db="UniProtKB">
        <authorList>
            <consortium name="EnsemblProtists"/>
        </authorList>
    </citation>
    <scope>IDENTIFICATION</scope>
    <source>
        <strain evidence="1">Emoy2</strain>
    </source>
</reference>
<dbReference type="VEuPathDB" id="FungiDB:HpaG808049"/>
<evidence type="ECO:0000313" key="2">
    <source>
        <dbReference type="Proteomes" id="UP000011713"/>
    </source>
</evidence>
<proteinExistence type="predicted"/>
<dbReference type="EnsemblProtists" id="HpaT808049">
    <property type="protein sequence ID" value="HpaP808049"/>
    <property type="gene ID" value="HpaG808049"/>
</dbReference>
<reference evidence="2" key="1">
    <citation type="journal article" date="2010" name="Science">
        <title>Signatures of adaptation to obligate biotrophy in the Hyaloperonospora arabidopsidis genome.</title>
        <authorList>
            <person name="Baxter L."/>
            <person name="Tripathy S."/>
            <person name="Ishaque N."/>
            <person name="Boot N."/>
            <person name="Cabral A."/>
            <person name="Kemen E."/>
            <person name="Thines M."/>
            <person name="Ah-Fong A."/>
            <person name="Anderson R."/>
            <person name="Badejoko W."/>
            <person name="Bittner-Eddy P."/>
            <person name="Boore J.L."/>
            <person name="Chibucos M.C."/>
            <person name="Coates M."/>
            <person name="Dehal P."/>
            <person name="Delehaunty K."/>
            <person name="Dong S."/>
            <person name="Downton P."/>
            <person name="Dumas B."/>
            <person name="Fabro G."/>
            <person name="Fronick C."/>
            <person name="Fuerstenberg S.I."/>
            <person name="Fulton L."/>
            <person name="Gaulin E."/>
            <person name="Govers F."/>
            <person name="Hughes L."/>
            <person name="Humphray S."/>
            <person name="Jiang R.H."/>
            <person name="Judelson H."/>
            <person name="Kamoun S."/>
            <person name="Kyung K."/>
            <person name="Meijer H."/>
            <person name="Minx P."/>
            <person name="Morris P."/>
            <person name="Nelson J."/>
            <person name="Phuntumart V."/>
            <person name="Qutob D."/>
            <person name="Rehmany A."/>
            <person name="Rougon-Cardoso A."/>
            <person name="Ryden P."/>
            <person name="Torto-Alalibo T."/>
            <person name="Studholme D."/>
            <person name="Wang Y."/>
            <person name="Win J."/>
            <person name="Wood J."/>
            <person name="Clifton S.W."/>
            <person name="Rogers J."/>
            <person name="Van den Ackerveken G."/>
            <person name="Jones J.D."/>
            <person name="McDowell J.M."/>
            <person name="Beynon J."/>
            <person name="Tyler B.M."/>
        </authorList>
    </citation>
    <scope>NUCLEOTIDE SEQUENCE [LARGE SCALE GENOMIC DNA]</scope>
    <source>
        <strain evidence="2">Emoy2</strain>
    </source>
</reference>
<evidence type="ECO:0000313" key="1">
    <source>
        <dbReference type="EnsemblProtists" id="HpaP808049"/>
    </source>
</evidence>
<dbReference type="AlphaFoldDB" id="M4BNR1"/>
<protein>
    <submittedName>
        <fullName evidence="1">Uncharacterized protein</fullName>
    </submittedName>
</protein>
<dbReference type="HOGENOM" id="CLU_2908881_0_0_1"/>
<sequence>MVRVVVYGSLDPGSSSDPSSLTFWTADAVLWRRKAFSYDTSPCVPATRPVPHQRHTICKWGL</sequence>
<dbReference type="InParanoid" id="M4BNR1"/>
<keyword evidence="2" id="KW-1185">Reference proteome</keyword>